<sequence>MLSCCHTSDAATSEPEPGPEWISAELISGGSMPKSIMGYPTERPA</sequence>
<dbReference type="EMBL" id="CSTD01000003">
    <property type="protein sequence ID" value="CPR11965.1"/>
    <property type="molecule type" value="Genomic_DNA"/>
</dbReference>
<evidence type="ECO:0000313" key="2">
    <source>
        <dbReference type="EMBL" id="CPR11965.1"/>
    </source>
</evidence>
<feature type="region of interest" description="Disordered" evidence="1">
    <location>
        <begin position="1"/>
        <end position="22"/>
    </location>
</feature>
<protein>
    <submittedName>
        <fullName evidence="2">Uncharacterized protein</fullName>
    </submittedName>
</protein>
<organism evidence="2 3">
    <name type="scientific">Mycobacterium bohemicum DSM 44277</name>
    <dbReference type="NCBI Taxonomy" id="1236609"/>
    <lineage>
        <taxon>Bacteria</taxon>
        <taxon>Bacillati</taxon>
        <taxon>Actinomycetota</taxon>
        <taxon>Actinomycetes</taxon>
        <taxon>Mycobacteriales</taxon>
        <taxon>Mycobacteriaceae</taxon>
        <taxon>Mycobacterium</taxon>
    </lineage>
</organism>
<reference evidence="2 3" key="1">
    <citation type="submission" date="2015-03" db="EMBL/GenBank/DDBJ databases">
        <authorList>
            <person name="Murphy D."/>
        </authorList>
    </citation>
    <scope>NUCLEOTIDE SEQUENCE [LARGE SCALE GENOMIC DNA]</scope>
    <source>
        <strain evidence="2 3">DSM 44277</strain>
    </source>
</reference>
<proteinExistence type="predicted"/>
<feature type="compositionally biased region" description="Polar residues" evidence="1">
    <location>
        <begin position="1"/>
        <end position="11"/>
    </location>
</feature>
<evidence type="ECO:0000256" key="1">
    <source>
        <dbReference type="SAM" id="MobiDB-lite"/>
    </source>
</evidence>
<evidence type="ECO:0000313" key="3">
    <source>
        <dbReference type="Proteomes" id="UP000198875"/>
    </source>
</evidence>
<accession>A0A0U0WCA8</accession>
<dbReference type="AlphaFoldDB" id="A0A0U0WCA8"/>
<gene>
    <name evidence="2" type="ORF">BN971_03258</name>
</gene>
<dbReference type="Proteomes" id="UP000198875">
    <property type="component" value="Unassembled WGS sequence"/>
</dbReference>
<name>A0A0U0WCA8_MYCBE</name>